<feature type="domain" description="Trichome birefringence-like N-terminal" evidence="8">
    <location>
        <begin position="82"/>
        <end position="135"/>
    </location>
</feature>
<evidence type="ECO:0000259" key="8">
    <source>
        <dbReference type="Pfam" id="PF14416"/>
    </source>
</evidence>
<accession>A0A1U8JSH6</accession>
<dbReference type="KEGG" id="ghi:107910006"/>
<dbReference type="InterPro" id="IPR025846">
    <property type="entry name" value="TBL_N"/>
</dbReference>
<proteinExistence type="inferred from homology"/>
<sequence length="431" mass="49659">MRVNWISFSTNKHHHIIVKLAVVVLLLGLAFRLFVAHYKGFASDLESPVSEKVQVRAPYVEPPVLVGISENEDHIHLDVITEKCDLFKGDWIPNPSGPSYTNESCPWIENHQNCMKNGRPDFGYLYWKWKPHDCQLPRFNAERFLELMRNKAWALIGDSISRNHAQSLLCMLSTVEQPVQIHQDVDSKSKRWHFQSYNLTISNIWSPFLVKAATFEDINGVSTAEVQLHLDKLDKKWLDIYPSLDYMIISTGKWFLKAAVYHENDVIVGCHLCPGKNLIELGFEYAYKKTLHYVMDFIKTSKHKGLIFFRTSTPDHFKNGEWHNGGTCLKTIPAKEGEVKIKDLNRILRNIELEEFEKASAKVANNELNLKLLDFTNLLLSRPDGHPGPYRQFQPYSKNKTAVVQNDCLHWCIPGPIDFWNDVIMEIVANG</sequence>
<evidence type="ECO:0000256" key="5">
    <source>
        <dbReference type="ARBA" id="ARBA00022989"/>
    </source>
</evidence>
<reference evidence="10" key="2">
    <citation type="submission" date="2025-08" db="UniProtKB">
        <authorList>
            <consortium name="RefSeq"/>
        </authorList>
    </citation>
    <scope>IDENTIFICATION</scope>
</reference>
<reference evidence="9" key="1">
    <citation type="journal article" date="2020" name="Nat. Genet.">
        <title>Genomic diversifications of five Gossypium allopolyploid species and their impact on cotton improvement.</title>
        <authorList>
            <person name="Chen Z.J."/>
            <person name="Sreedasyam A."/>
            <person name="Ando A."/>
            <person name="Song Q."/>
            <person name="De Santiago L.M."/>
            <person name="Hulse-Kemp A.M."/>
            <person name="Ding M."/>
            <person name="Ye W."/>
            <person name="Kirkbride R.C."/>
            <person name="Jenkins J."/>
            <person name="Plott C."/>
            <person name="Lovell J."/>
            <person name="Lin Y.M."/>
            <person name="Vaughn R."/>
            <person name="Liu B."/>
            <person name="Simpson S."/>
            <person name="Scheffler B.E."/>
            <person name="Wen L."/>
            <person name="Saski C.A."/>
            <person name="Grover C.E."/>
            <person name="Hu G."/>
            <person name="Conover J.L."/>
            <person name="Carlson J.W."/>
            <person name="Shu S."/>
            <person name="Boston L.B."/>
            <person name="Williams M."/>
            <person name="Peterson D.G."/>
            <person name="McGee K."/>
            <person name="Jones D.C."/>
            <person name="Wendel J.F."/>
            <person name="Stelly D.M."/>
            <person name="Grimwood J."/>
            <person name="Schmutz J."/>
        </authorList>
    </citation>
    <scope>NUCLEOTIDE SEQUENCE [LARGE SCALE GENOMIC DNA]</scope>
    <source>
        <strain evidence="9">cv. TM-1</strain>
    </source>
</reference>
<evidence type="ECO:0000256" key="4">
    <source>
        <dbReference type="ARBA" id="ARBA00022968"/>
    </source>
</evidence>
<protein>
    <submittedName>
        <fullName evidence="10">Protein trichome birefringence-like 23</fullName>
    </submittedName>
</protein>
<evidence type="ECO:0000256" key="3">
    <source>
        <dbReference type="ARBA" id="ARBA00022692"/>
    </source>
</evidence>
<comment type="subcellular location">
    <subcellularLocation>
        <location evidence="1">Membrane</location>
        <topology evidence="1">Single-pass membrane protein</topology>
    </subcellularLocation>
</comment>
<dbReference type="InterPro" id="IPR026057">
    <property type="entry name" value="TBL_C"/>
</dbReference>
<dbReference type="SMR" id="A0A1U8JSH6"/>
<dbReference type="Pfam" id="PF14416">
    <property type="entry name" value="PMR5N"/>
    <property type="match status" value="1"/>
</dbReference>
<keyword evidence="3" id="KW-0812">Transmembrane</keyword>
<organism evidence="9 10">
    <name type="scientific">Gossypium hirsutum</name>
    <name type="common">Upland cotton</name>
    <name type="synonym">Gossypium mexicanum</name>
    <dbReference type="NCBI Taxonomy" id="3635"/>
    <lineage>
        <taxon>Eukaryota</taxon>
        <taxon>Viridiplantae</taxon>
        <taxon>Streptophyta</taxon>
        <taxon>Embryophyta</taxon>
        <taxon>Tracheophyta</taxon>
        <taxon>Spermatophyta</taxon>
        <taxon>Magnoliopsida</taxon>
        <taxon>eudicotyledons</taxon>
        <taxon>Gunneridae</taxon>
        <taxon>Pentapetalae</taxon>
        <taxon>rosids</taxon>
        <taxon>malvids</taxon>
        <taxon>Malvales</taxon>
        <taxon>Malvaceae</taxon>
        <taxon>Malvoideae</taxon>
        <taxon>Gossypium</taxon>
    </lineage>
</organism>
<comment type="similarity">
    <text evidence="2">Belongs to the PC-esterase family. TBL subfamily.</text>
</comment>
<dbReference type="GO" id="GO:0016020">
    <property type="term" value="C:membrane"/>
    <property type="evidence" value="ECO:0007669"/>
    <property type="project" value="UniProtKB-SubCell"/>
</dbReference>
<dbReference type="PANTHER" id="PTHR32285:SF219">
    <property type="entry name" value="PROTEIN TRICHOME BIREFRINGENCE-LIKE 24"/>
    <property type="match status" value="1"/>
</dbReference>
<dbReference type="RefSeq" id="XP_016693231.1">
    <property type="nucleotide sequence ID" value="XM_016837742.2"/>
</dbReference>
<gene>
    <name evidence="10" type="primary">LOC107910006</name>
</gene>
<evidence type="ECO:0000256" key="2">
    <source>
        <dbReference type="ARBA" id="ARBA00007727"/>
    </source>
</evidence>
<dbReference type="OrthoDB" id="630188at2759"/>
<keyword evidence="6" id="KW-0472">Membrane</keyword>
<evidence type="ECO:0000313" key="10">
    <source>
        <dbReference type="RefSeq" id="XP_016693231.1"/>
    </source>
</evidence>
<feature type="domain" description="Trichome birefringence-like C-terminal" evidence="7">
    <location>
        <begin position="136"/>
        <end position="426"/>
    </location>
</feature>
<dbReference type="Pfam" id="PF13839">
    <property type="entry name" value="PC-Esterase"/>
    <property type="match status" value="1"/>
</dbReference>
<evidence type="ECO:0000256" key="6">
    <source>
        <dbReference type="ARBA" id="ARBA00023136"/>
    </source>
</evidence>
<dbReference type="STRING" id="3635.A0A1U8JSH6"/>
<evidence type="ECO:0000259" key="7">
    <source>
        <dbReference type="Pfam" id="PF13839"/>
    </source>
</evidence>
<keyword evidence="4" id="KW-0735">Signal-anchor</keyword>
<dbReference type="PaxDb" id="3635-A0A1U8JSH6"/>
<dbReference type="GeneID" id="107910006"/>
<dbReference type="PANTHER" id="PTHR32285">
    <property type="entry name" value="PROTEIN TRICHOME BIREFRINGENCE-LIKE 9-RELATED"/>
    <property type="match status" value="1"/>
</dbReference>
<keyword evidence="9" id="KW-1185">Reference proteome</keyword>
<keyword evidence="5" id="KW-1133">Transmembrane helix</keyword>
<evidence type="ECO:0000256" key="1">
    <source>
        <dbReference type="ARBA" id="ARBA00004167"/>
    </source>
</evidence>
<dbReference type="GO" id="GO:0016413">
    <property type="term" value="F:O-acetyltransferase activity"/>
    <property type="evidence" value="ECO:0000318"/>
    <property type="project" value="GO_Central"/>
</dbReference>
<dbReference type="InterPro" id="IPR029962">
    <property type="entry name" value="TBL"/>
</dbReference>
<dbReference type="AlphaFoldDB" id="A0A1U8JSH6"/>
<dbReference type="GO" id="GO:0005794">
    <property type="term" value="C:Golgi apparatus"/>
    <property type="evidence" value="ECO:0000318"/>
    <property type="project" value="GO_Central"/>
</dbReference>
<evidence type="ECO:0000313" key="9">
    <source>
        <dbReference type="Proteomes" id="UP000818029"/>
    </source>
</evidence>
<dbReference type="Proteomes" id="UP000818029">
    <property type="component" value="Chromosome D08"/>
</dbReference>
<name>A0A1U8JSH6_GOSHI</name>